<accession>A0A330HA13</accession>
<protein>
    <submittedName>
        <fullName evidence="1">Uncharacterized protein</fullName>
    </submittedName>
</protein>
<dbReference type="RefSeq" id="WP_112101540.1">
    <property type="nucleotide sequence ID" value="NZ_QMBP01000027.1"/>
</dbReference>
<sequence>MVRRLRKRRAKLREIPLWTVDLWMRGGRDYFEDLADYGFEPTRDIIPDDVLMPLWEDYRDELEAEWSNPRSPFYDHPSDRREPYIFEVIKRAGSGWRNRSN</sequence>
<evidence type="ECO:0000313" key="1">
    <source>
        <dbReference type="EMBL" id="RAZ83204.1"/>
    </source>
</evidence>
<name>A0A330HA13_9HYPH</name>
<dbReference type="EMBL" id="QMBP01000027">
    <property type="protein sequence ID" value="RAZ83204.1"/>
    <property type="molecule type" value="Genomic_DNA"/>
</dbReference>
<comment type="caution">
    <text evidence="1">The sequence shown here is derived from an EMBL/GenBank/DDBJ whole genome shotgun (WGS) entry which is preliminary data.</text>
</comment>
<organism evidence="1 2">
    <name type="scientific">Mesorhizobium hawassense</name>
    <dbReference type="NCBI Taxonomy" id="1209954"/>
    <lineage>
        <taxon>Bacteria</taxon>
        <taxon>Pseudomonadati</taxon>
        <taxon>Pseudomonadota</taxon>
        <taxon>Alphaproteobacteria</taxon>
        <taxon>Hyphomicrobiales</taxon>
        <taxon>Phyllobacteriaceae</taxon>
        <taxon>Mesorhizobium</taxon>
    </lineage>
</organism>
<dbReference type="Proteomes" id="UP000251558">
    <property type="component" value="Unassembled WGS sequence"/>
</dbReference>
<dbReference type="OrthoDB" id="361944at2"/>
<dbReference type="AlphaFoldDB" id="A0A330HA13"/>
<proteinExistence type="predicted"/>
<reference evidence="1 2" key="2">
    <citation type="submission" date="2018-07" db="EMBL/GenBank/DDBJ databases">
        <title>Diversity of Mesorhizobium strains in Brazil.</title>
        <authorList>
            <person name="Helene L.C.F."/>
            <person name="Dall'Agnol R."/>
            <person name="Delamuta J.R.M."/>
            <person name="Hungria M."/>
        </authorList>
    </citation>
    <scope>NUCLEOTIDE SEQUENCE [LARGE SCALE GENOMIC DNA]</scope>
    <source>
        <strain evidence="1 2">AC99b</strain>
    </source>
</reference>
<reference evidence="2" key="1">
    <citation type="submission" date="2018-06" db="EMBL/GenBank/DDBJ databases">
        <authorList>
            <person name="Helene L.C."/>
            <person name="Dall'Agnol R."/>
            <person name="Delamuta J.R."/>
            <person name="Hungria M."/>
        </authorList>
    </citation>
    <scope>NUCLEOTIDE SEQUENCE [LARGE SCALE GENOMIC DNA]</scope>
    <source>
        <strain evidence="2">AC99b</strain>
    </source>
</reference>
<evidence type="ECO:0000313" key="2">
    <source>
        <dbReference type="Proteomes" id="UP000251558"/>
    </source>
</evidence>
<keyword evidence="2" id="KW-1185">Reference proteome</keyword>
<gene>
    <name evidence="1" type="ORF">DPM33_33005</name>
</gene>